<evidence type="ECO:0000313" key="2">
    <source>
        <dbReference type="EMBL" id="GGG40184.1"/>
    </source>
</evidence>
<keyword evidence="3" id="KW-1185">Reference proteome</keyword>
<organism evidence="2 3">
    <name type="scientific">Hymenobacter glacieicola</name>
    <dbReference type="NCBI Taxonomy" id="1562124"/>
    <lineage>
        <taxon>Bacteria</taxon>
        <taxon>Pseudomonadati</taxon>
        <taxon>Bacteroidota</taxon>
        <taxon>Cytophagia</taxon>
        <taxon>Cytophagales</taxon>
        <taxon>Hymenobacteraceae</taxon>
        <taxon>Hymenobacter</taxon>
    </lineage>
</organism>
<accession>A0ABQ1WPS7</accession>
<name>A0ABQ1WPS7_9BACT</name>
<dbReference type="Pfam" id="PF03009">
    <property type="entry name" value="GDPD"/>
    <property type="match status" value="1"/>
</dbReference>
<dbReference type="InterPro" id="IPR017946">
    <property type="entry name" value="PLC-like_Pdiesterase_TIM-brl"/>
</dbReference>
<gene>
    <name evidence="2" type="ORF">GCM10011378_15580</name>
</gene>
<protein>
    <recommendedName>
        <fullName evidence="1">GP-PDE domain-containing protein</fullName>
    </recommendedName>
</protein>
<reference evidence="3" key="1">
    <citation type="journal article" date="2019" name="Int. J. Syst. Evol. Microbiol.">
        <title>The Global Catalogue of Microorganisms (GCM) 10K type strain sequencing project: providing services to taxonomists for standard genome sequencing and annotation.</title>
        <authorList>
            <consortium name="The Broad Institute Genomics Platform"/>
            <consortium name="The Broad Institute Genome Sequencing Center for Infectious Disease"/>
            <person name="Wu L."/>
            <person name="Ma J."/>
        </authorList>
    </citation>
    <scope>NUCLEOTIDE SEQUENCE [LARGE SCALE GENOMIC DNA]</scope>
    <source>
        <strain evidence="3">CGMCC 1.12990</strain>
    </source>
</reference>
<dbReference type="EMBL" id="BMGS01000003">
    <property type="protein sequence ID" value="GGG40184.1"/>
    <property type="molecule type" value="Genomic_DNA"/>
</dbReference>
<dbReference type="SUPFAM" id="SSF51695">
    <property type="entry name" value="PLC-like phosphodiesterases"/>
    <property type="match status" value="1"/>
</dbReference>
<dbReference type="InterPro" id="IPR030395">
    <property type="entry name" value="GP_PDE_dom"/>
</dbReference>
<evidence type="ECO:0000313" key="3">
    <source>
        <dbReference type="Proteomes" id="UP000601361"/>
    </source>
</evidence>
<dbReference type="PROSITE" id="PS51704">
    <property type="entry name" value="GP_PDE"/>
    <property type="match status" value="1"/>
</dbReference>
<evidence type="ECO:0000259" key="1">
    <source>
        <dbReference type="PROSITE" id="PS51704"/>
    </source>
</evidence>
<proteinExistence type="predicted"/>
<dbReference type="Proteomes" id="UP000601361">
    <property type="component" value="Unassembled WGS sequence"/>
</dbReference>
<feature type="domain" description="GP-PDE" evidence="1">
    <location>
        <begin position="1"/>
        <end position="237"/>
    </location>
</feature>
<dbReference type="Gene3D" id="3.20.20.190">
    <property type="entry name" value="Phosphatidylinositol (PI) phosphodiesterase"/>
    <property type="match status" value="1"/>
</dbReference>
<dbReference type="PANTHER" id="PTHR46211">
    <property type="entry name" value="GLYCEROPHOSPHORYL DIESTER PHOSPHODIESTERASE"/>
    <property type="match status" value="1"/>
</dbReference>
<sequence>MDVVISADNQVVVSHEPWMSAAICRTPVGQPILSEQQKQHNLYQLPYTAIRQYDCGLTRHPYYPEQVPEPASKPLLREVVEALDKLAYQLGRWPVRFSIELKSTPEDDGLYHPAPSRFLELVLLELHALSLLARTTLLCFDKRVLQAARQVVPGVPLCLLVEDEKSLSTHLAELGFMPSVYGPNFHLLTPQLVAELRQLHIELVPWTVNEPTDLRSILAYQPTGITTDYPDRLLALRNTVR</sequence>
<comment type="caution">
    <text evidence="2">The sequence shown here is derived from an EMBL/GenBank/DDBJ whole genome shotgun (WGS) entry which is preliminary data.</text>
</comment>
<dbReference type="PANTHER" id="PTHR46211:SF14">
    <property type="entry name" value="GLYCEROPHOSPHODIESTER PHOSPHODIESTERASE"/>
    <property type="match status" value="1"/>
</dbReference>